<dbReference type="SUPFAM" id="SSF56300">
    <property type="entry name" value="Metallo-dependent phosphatases"/>
    <property type="match status" value="1"/>
</dbReference>
<feature type="domain" description="Capsule synthesis protein CapA" evidence="3">
    <location>
        <begin position="26"/>
        <end position="264"/>
    </location>
</feature>
<dbReference type="SMART" id="SM00854">
    <property type="entry name" value="PGA_cap"/>
    <property type="match status" value="1"/>
</dbReference>
<feature type="signal peptide" evidence="2">
    <location>
        <begin position="1"/>
        <end position="21"/>
    </location>
</feature>
<name>A0ABX7Q660_9BACT</name>
<dbReference type="EMBL" id="CP071382">
    <property type="protein sequence ID" value="QSV46682.1"/>
    <property type="molecule type" value="Genomic_DNA"/>
</dbReference>
<evidence type="ECO:0000313" key="5">
    <source>
        <dbReference type="Proteomes" id="UP000663651"/>
    </source>
</evidence>
<evidence type="ECO:0000256" key="2">
    <source>
        <dbReference type="SAM" id="SignalP"/>
    </source>
</evidence>
<dbReference type="PANTHER" id="PTHR33393">
    <property type="entry name" value="POLYGLUTAMINE SYNTHESIS ACCESSORY PROTEIN RV0574C-RELATED"/>
    <property type="match status" value="1"/>
</dbReference>
<keyword evidence="5" id="KW-1185">Reference proteome</keyword>
<gene>
    <name evidence="4" type="ORF">JZM60_05250</name>
</gene>
<dbReference type="RefSeq" id="WP_207164461.1">
    <property type="nucleotide sequence ID" value="NZ_CP071382.1"/>
</dbReference>
<evidence type="ECO:0000259" key="3">
    <source>
        <dbReference type="SMART" id="SM00854"/>
    </source>
</evidence>
<dbReference type="InterPro" id="IPR019079">
    <property type="entry name" value="Capsule_synth_CapA"/>
</dbReference>
<dbReference type="InterPro" id="IPR052169">
    <property type="entry name" value="CW_Biosynth-Accessory"/>
</dbReference>
<reference evidence="4 5" key="1">
    <citation type="submission" date="2021-03" db="EMBL/GenBank/DDBJ databases">
        <title>Geobacter metallireducens gen. nov. sp. nov., a microorganism capable of coupling the complete oxidation of organic compounds to the reduction of iron and other metals.</title>
        <authorList>
            <person name="Li Y."/>
        </authorList>
    </citation>
    <scope>NUCLEOTIDE SEQUENCE [LARGE SCALE GENOMIC DNA]</scope>
    <source>
        <strain evidence="4 5">Jerry-YX</strain>
    </source>
</reference>
<organism evidence="4 5">
    <name type="scientific">Geobacter benzoatilyticus</name>
    <dbReference type="NCBI Taxonomy" id="2815309"/>
    <lineage>
        <taxon>Bacteria</taxon>
        <taxon>Pseudomonadati</taxon>
        <taxon>Thermodesulfobacteriota</taxon>
        <taxon>Desulfuromonadia</taxon>
        <taxon>Geobacterales</taxon>
        <taxon>Geobacteraceae</taxon>
        <taxon>Geobacter</taxon>
    </lineage>
</organism>
<dbReference type="Pfam" id="PF09587">
    <property type="entry name" value="PGA_cap"/>
    <property type="match status" value="1"/>
</dbReference>
<dbReference type="CDD" id="cd07381">
    <property type="entry name" value="MPP_CapA"/>
    <property type="match status" value="1"/>
</dbReference>
<dbReference type="Proteomes" id="UP000663651">
    <property type="component" value="Chromosome"/>
</dbReference>
<accession>A0ABX7Q660</accession>
<comment type="similarity">
    <text evidence="1">Belongs to the CapA family.</text>
</comment>
<protein>
    <submittedName>
        <fullName evidence="4">CapA family protein</fullName>
    </submittedName>
</protein>
<feature type="chain" id="PRO_5046405339" evidence="2">
    <location>
        <begin position="22"/>
        <end position="350"/>
    </location>
</feature>
<evidence type="ECO:0000313" key="4">
    <source>
        <dbReference type="EMBL" id="QSV46682.1"/>
    </source>
</evidence>
<sequence>MRLTPAIIAILIATLAVPASGADGIVVTCVGDIMLAGSATPSLARTGYDHPFAKTARELRMADIAIGNLEAPLTTGGTEFREKTYRFRANPAAAAALKRAGFSVLTLANNHMMDYGTDGLRDTLAILARHGIAHTGAGASLAVARRETVVQARGKRVAFLAYSLTFPSEFYATVNQPGTAPGYPVYVREDVRRARTKADYVVVSFHWGAERAEFPKQYQMETARMAIDAGADAIIGHHPHVLQGIEFYRGKPILYSLGNFAFGSRSTAADRSVMAKLTFTGDGCAVDLIPLNVLYRETRYQPAILAGPKGADLKERLNRLSLPFGTVISGSAERFTARAPGSEKRLAVVR</sequence>
<dbReference type="Gene3D" id="3.60.21.10">
    <property type="match status" value="1"/>
</dbReference>
<proteinExistence type="inferred from homology"/>
<evidence type="ECO:0000256" key="1">
    <source>
        <dbReference type="ARBA" id="ARBA00005662"/>
    </source>
</evidence>
<keyword evidence="2" id="KW-0732">Signal</keyword>
<dbReference type="InterPro" id="IPR029052">
    <property type="entry name" value="Metallo-depent_PP-like"/>
</dbReference>
<dbReference type="PANTHER" id="PTHR33393:SF13">
    <property type="entry name" value="PGA BIOSYNTHESIS PROTEIN CAPA"/>
    <property type="match status" value="1"/>
</dbReference>